<sequence length="325" mass="35758">MRCFWDDRQRLHAPSGEFFNGAMHPAAEHPGRVDAILAAIGRTEEPVDFGLHPLLQVHRAEYLDFLREAYAHWHAAGRLGDAFPYTFPIAGRRPLKFSRIDADLGQYSFDTSTPIGPATWEAAYWSAQTALAALQAVKSDERTGFALCRPPGHHAGADYFGGYSYLSNAAICAVSAGKRVAILDVDYHHGNGTQDIVMDHDAMVFASIHADPTTDYPFYWGHADESRGSILNLPFPRGTEWSGYEPALVRALDWIEKAEPEMLIVSYGADTHEDDPISHFKLKTSDYAPMARRIAALGLPTVVLMEGGYAVDALGTNVAEFLSGF</sequence>
<evidence type="ECO:0000313" key="7">
    <source>
        <dbReference type="EMBL" id="MCL6730726.1"/>
    </source>
</evidence>
<dbReference type="InterPro" id="IPR023801">
    <property type="entry name" value="His_deacetylse_dom"/>
</dbReference>
<evidence type="ECO:0000256" key="2">
    <source>
        <dbReference type="ARBA" id="ARBA00005947"/>
    </source>
</evidence>
<dbReference type="Proteomes" id="UP001165342">
    <property type="component" value="Unassembled WGS sequence"/>
</dbReference>
<comment type="similarity">
    <text evidence="2">Belongs to the histone deacetylase family.</text>
</comment>
<comment type="cofactor">
    <cofactor evidence="1">
        <name>Zn(2+)</name>
        <dbReference type="ChEBI" id="CHEBI:29105"/>
    </cofactor>
</comment>
<feature type="domain" description="Histone deacetylase" evidence="6">
    <location>
        <begin position="29"/>
        <end position="323"/>
    </location>
</feature>
<keyword evidence="4" id="KW-0378">Hydrolase</keyword>
<evidence type="ECO:0000313" key="8">
    <source>
        <dbReference type="Proteomes" id="UP001165342"/>
    </source>
</evidence>
<name>A0ABT0S4G7_9SPHN</name>
<keyword evidence="5" id="KW-0862">Zinc</keyword>
<evidence type="ECO:0000256" key="4">
    <source>
        <dbReference type="ARBA" id="ARBA00022801"/>
    </source>
</evidence>
<protein>
    <submittedName>
        <fullName evidence="7">Histone deacetylase family protein</fullName>
    </submittedName>
</protein>
<dbReference type="SUPFAM" id="SSF52768">
    <property type="entry name" value="Arginase/deacetylase"/>
    <property type="match status" value="1"/>
</dbReference>
<dbReference type="PANTHER" id="PTHR10625">
    <property type="entry name" value="HISTONE DEACETYLASE HDAC1-RELATED"/>
    <property type="match status" value="1"/>
</dbReference>
<gene>
    <name evidence="7" type="ORF">LZ538_11785</name>
</gene>
<dbReference type="InterPro" id="IPR023696">
    <property type="entry name" value="Ureohydrolase_dom_sf"/>
</dbReference>
<proteinExistence type="inferred from homology"/>
<dbReference type="PANTHER" id="PTHR10625:SF17">
    <property type="entry name" value="HISTONE DEACETYLASE 8"/>
    <property type="match status" value="1"/>
</dbReference>
<keyword evidence="8" id="KW-1185">Reference proteome</keyword>
<evidence type="ECO:0000256" key="3">
    <source>
        <dbReference type="ARBA" id="ARBA00022723"/>
    </source>
</evidence>
<evidence type="ECO:0000256" key="5">
    <source>
        <dbReference type="ARBA" id="ARBA00022833"/>
    </source>
</evidence>
<dbReference type="EMBL" id="JAMGBE010000004">
    <property type="protein sequence ID" value="MCL6730726.1"/>
    <property type="molecule type" value="Genomic_DNA"/>
</dbReference>
<reference evidence="7" key="1">
    <citation type="submission" date="2022-05" db="EMBL/GenBank/DDBJ databases">
        <authorList>
            <person name="Jo J.-H."/>
            <person name="Im W.-T."/>
        </authorList>
    </citation>
    <scope>NUCLEOTIDE SEQUENCE</scope>
    <source>
        <strain evidence="7">SE220</strain>
    </source>
</reference>
<dbReference type="InterPro" id="IPR037138">
    <property type="entry name" value="His_deacetylse_dom_sf"/>
</dbReference>
<accession>A0ABT0S4G7</accession>
<dbReference type="CDD" id="cd10001">
    <property type="entry name" value="HDAC_classII_APAH"/>
    <property type="match status" value="1"/>
</dbReference>
<keyword evidence="3" id="KW-0479">Metal-binding</keyword>
<dbReference type="RefSeq" id="WP_249832229.1">
    <property type="nucleotide sequence ID" value="NZ_JAMGBE010000004.1"/>
</dbReference>
<comment type="caution">
    <text evidence="7">The sequence shown here is derived from an EMBL/GenBank/DDBJ whole genome shotgun (WGS) entry which is preliminary data.</text>
</comment>
<evidence type="ECO:0000256" key="1">
    <source>
        <dbReference type="ARBA" id="ARBA00001947"/>
    </source>
</evidence>
<dbReference type="Pfam" id="PF00850">
    <property type="entry name" value="Hist_deacetyl"/>
    <property type="match status" value="1"/>
</dbReference>
<organism evidence="7 8">
    <name type="scientific">Sphingomonas hankyongi</name>
    <dbReference type="NCBI Taxonomy" id="2908209"/>
    <lineage>
        <taxon>Bacteria</taxon>
        <taxon>Pseudomonadati</taxon>
        <taxon>Pseudomonadota</taxon>
        <taxon>Alphaproteobacteria</taxon>
        <taxon>Sphingomonadales</taxon>
        <taxon>Sphingomonadaceae</taxon>
        <taxon>Sphingomonas</taxon>
    </lineage>
</organism>
<dbReference type="Gene3D" id="3.40.800.20">
    <property type="entry name" value="Histone deacetylase domain"/>
    <property type="match status" value="1"/>
</dbReference>
<evidence type="ECO:0000259" key="6">
    <source>
        <dbReference type="Pfam" id="PF00850"/>
    </source>
</evidence>